<comment type="caution">
    <text evidence="4">The sequence shown here is derived from an EMBL/GenBank/DDBJ whole genome shotgun (WGS) entry which is preliminary data.</text>
</comment>
<evidence type="ECO:0000313" key="5">
    <source>
        <dbReference type="Proteomes" id="UP000182489"/>
    </source>
</evidence>
<dbReference type="SUPFAM" id="SSF53850">
    <property type="entry name" value="Periplasmic binding protein-like II"/>
    <property type="match status" value="1"/>
</dbReference>
<dbReference type="AlphaFoldDB" id="A0AB38C886"/>
<evidence type="ECO:0000259" key="3">
    <source>
        <dbReference type="Pfam" id="PF00497"/>
    </source>
</evidence>
<feature type="chain" id="PRO_5044267104" evidence="2">
    <location>
        <begin position="23"/>
        <end position="277"/>
    </location>
</feature>
<gene>
    <name evidence="4" type="ORF">SAMN03097694_2614</name>
</gene>
<dbReference type="InterPro" id="IPR001638">
    <property type="entry name" value="Solute-binding_3/MltF_N"/>
</dbReference>
<accession>A0AB38C886</accession>
<protein>
    <submittedName>
        <fullName evidence="4">Polar amino acid transport system substrate-binding protein</fullName>
    </submittedName>
</protein>
<dbReference type="Pfam" id="PF00497">
    <property type="entry name" value="SBP_bac_3"/>
    <property type="match status" value="1"/>
</dbReference>
<evidence type="ECO:0000313" key="4">
    <source>
        <dbReference type="EMBL" id="SFX61761.1"/>
    </source>
</evidence>
<dbReference type="Proteomes" id="UP000182489">
    <property type="component" value="Unassembled WGS sequence"/>
</dbReference>
<feature type="domain" description="Solute-binding protein family 3/N-terminal" evidence="3">
    <location>
        <begin position="47"/>
        <end position="224"/>
    </location>
</feature>
<keyword evidence="1 2" id="KW-0732">Signal</keyword>
<organism evidence="4 5">
    <name type="scientific">Janthinobacterium lividum</name>
    <dbReference type="NCBI Taxonomy" id="29581"/>
    <lineage>
        <taxon>Bacteria</taxon>
        <taxon>Pseudomonadati</taxon>
        <taxon>Pseudomonadota</taxon>
        <taxon>Betaproteobacteria</taxon>
        <taxon>Burkholderiales</taxon>
        <taxon>Oxalobacteraceae</taxon>
        <taxon>Janthinobacterium</taxon>
    </lineage>
</organism>
<sequence length="277" mass="30918">MRFLRTVGLPFCLLMHSTLALALAYGQAASPMEAPGAASSRIVRFAAEDWPPFITRSLPADGMSGAMVSAVFERLGYAVKYEYFPWKRAMQFGLASPRYAGLLAVWRTPEREKLCHFSVPVGNTQGVLAYLKEDGAPGATLADLGKLRIGTVAGYANGEQFDGMVARGELKTEEGLNDATNLKKLLIKRYRVIVIERHVLQHLLMGRNFSKAERERIAIIDTVFKERPVYVCFQRDAEGAARQKRFNEAARDIDTARLERDYWKRLDQSLATAPSSP</sequence>
<dbReference type="PANTHER" id="PTHR35936">
    <property type="entry name" value="MEMBRANE-BOUND LYTIC MUREIN TRANSGLYCOSYLASE F"/>
    <property type="match status" value="1"/>
</dbReference>
<reference evidence="4 5" key="1">
    <citation type="submission" date="2016-11" db="EMBL/GenBank/DDBJ databases">
        <authorList>
            <person name="Varghese N."/>
            <person name="Submissions S."/>
        </authorList>
    </citation>
    <scope>NUCLEOTIDE SEQUENCE [LARGE SCALE GENOMIC DNA]</scope>
    <source>
        <strain evidence="4 5">NFR18</strain>
    </source>
</reference>
<dbReference type="Gene3D" id="3.40.190.10">
    <property type="entry name" value="Periplasmic binding protein-like II"/>
    <property type="match status" value="2"/>
</dbReference>
<dbReference type="EMBL" id="FPKH01000002">
    <property type="protein sequence ID" value="SFX61761.1"/>
    <property type="molecule type" value="Genomic_DNA"/>
</dbReference>
<evidence type="ECO:0000256" key="1">
    <source>
        <dbReference type="ARBA" id="ARBA00022729"/>
    </source>
</evidence>
<dbReference type="PANTHER" id="PTHR35936:SF25">
    <property type="entry name" value="ABC TRANSPORTER SUBSTRATE-BINDING PROTEIN"/>
    <property type="match status" value="1"/>
</dbReference>
<proteinExistence type="predicted"/>
<name>A0AB38C886_9BURK</name>
<evidence type="ECO:0000256" key="2">
    <source>
        <dbReference type="SAM" id="SignalP"/>
    </source>
</evidence>
<feature type="signal peptide" evidence="2">
    <location>
        <begin position="1"/>
        <end position="22"/>
    </location>
</feature>